<evidence type="ECO:0000313" key="10">
    <source>
        <dbReference type="RefSeq" id="XP_033460342.1"/>
    </source>
</evidence>
<feature type="compositionally biased region" description="Low complexity" evidence="6">
    <location>
        <begin position="1210"/>
        <end position="1227"/>
    </location>
</feature>
<evidence type="ECO:0000259" key="7">
    <source>
        <dbReference type="PROSITE" id="PS50023"/>
    </source>
</evidence>
<feature type="region of interest" description="Disordered" evidence="6">
    <location>
        <begin position="146"/>
        <end position="237"/>
    </location>
</feature>
<reference evidence="10" key="1">
    <citation type="submission" date="2020-01" db="EMBL/GenBank/DDBJ databases">
        <authorList>
            <consortium name="DOE Joint Genome Institute"/>
            <person name="Haridas S."/>
            <person name="Albert R."/>
            <person name="Binder M."/>
            <person name="Bloem J."/>
            <person name="Labutti K."/>
            <person name="Salamov A."/>
            <person name="Andreopoulos B."/>
            <person name="Baker S.E."/>
            <person name="Barry K."/>
            <person name="Bills G."/>
            <person name="Bluhm B.H."/>
            <person name="Cannon C."/>
            <person name="Castanera R."/>
            <person name="Culley D.E."/>
            <person name="Daum C."/>
            <person name="Ezra D."/>
            <person name="Gonzalez J.B."/>
            <person name="Henrissat B."/>
            <person name="Kuo A."/>
            <person name="Liang C."/>
            <person name="Lipzen A."/>
            <person name="Lutzoni F."/>
            <person name="Magnuson J."/>
            <person name="Mondo S."/>
            <person name="Nolan M."/>
            <person name="Ohm R."/>
            <person name="Pangilinan J."/>
            <person name="Park H.-J."/>
            <person name="Ramirez L."/>
            <person name="Alfaro M."/>
            <person name="Sun H."/>
            <person name="Tritt A."/>
            <person name="Yoshinaga Y."/>
            <person name="Zwiers L.-H."/>
            <person name="Turgeon B.G."/>
            <person name="Goodwin S.B."/>
            <person name="Spatafora J.W."/>
            <person name="Crous P.W."/>
            <person name="Grigoriev I.V."/>
        </authorList>
    </citation>
    <scope>NUCLEOTIDE SEQUENCE</scope>
    <source>
        <strain evidence="10">CBS 342.82</strain>
    </source>
</reference>
<feature type="compositionally biased region" description="Basic and acidic residues" evidence="6">
    <location>
        <begin position="197"/>
        <end position="217"/>
    </location>
</feature>
<feature type="compositionally biased region" description="Pro residues" evidence="6">
    <location>
        <begin position="570"/>
        <end position="579"/>
    </location>
</feature>
<feature type="compositionally biased region" description="Polar residues" evidence="6">
    <location>
        <begin position="223"/>
        <end position="237"/>
    </location>
</feature>
<dbReference type="GO" id="GO:0007165">
    <property type="term" value="P:signal transduction"/>
    <property type="evidence" value="ECO:0007669"/>
    <property type="project" value="InterPro"/>
</dbReference>
<evidence type="ECO:0000256" key="4">
    <source>
        <dbReference type="PROSITE-ProRule" id="PRU00125"/>
    </source>
</evidence>
<reference evidence="10" key="3">
    <citation type="submission" date="2025-08" db="UniProtKB">
        <authorList>
            <consortium name="RefSeq"/>
        </authorList>
    </citation>
    <scope>IDENTIFICATION</scope>
    <source>
        <strain evidence="10">CBS 342.82</strain>
    </source>
</reference>
<dbReference type="PROSITE" id="PS00478">
    <property type="entry name" value="LIM_DOMAIN_1"/>
    <property type="match status" value="1"/>
</dbReference>
<proteinExistence type="predicted"/>
<reference evidence="10" key="2">
    <citation type="submission" date="2020-04" db="EMBL/GenBank/DDBJ databases">
        <authorList>
            <consortium name="NCBI Genome Project"/>
        </authorList>
    </citation>
    <scope>NUCLEOTIDE SEQUENCE</scope>
    <source>
        <strain evidence="10">CBS 342.82</strain>
    </source>
</reference>
<feature type="compositionally biased region" description="Pro residues" evidence="6">
    <location>
        <begin position="257"/>
        <end position="268"/>
    </location>
</feature>
<feature type="compositionally biased region" description="Low complexity" evidence="6">
    <location>
        <begin position="466"/>
        <end position="489"/>
    </location>
</feature>
<evidence type="ECO:0000256" key="3">
    <source>
        <dbReference type="ARBA" id="ARBA00022833"/>
    </source>
</evidence>
<evidence type="ECO:0000256" key="2">
    <source>
        <dbReference type="ARBA" id="ARBA00022723"/>
    </source>
</evidence>
<feature type="compositionally biased region" description="Polar residues" evidence="6">
    <location>
        <begin position="584"/>
        <end position="595"/>
    </location>
</feature>
<name>A0A6J3M5G8_9PEZI</name>
<dbReference type="Gene3D" id="2.10.110.10">
    <property type="entry name" value="Cysteine Rich Protein"/>
    <property type="match status" value="2"/>
</dbReference>
<evidence type="ECO:0000259" key="8">
    <source>
        <dbReference type="PROSITE" id="PS50238"/>
    </source>
</evidence>
<feature type="compositionally biased region" description="Polar residues" evidence="6">
    <location>
        <begin position="424"/>
        <end position="436"/>
    </location>
</feature>
<dbReference type="GO" id="GO:0046872">
    <property type="term" value="F:metal ion binding"/>
    <property type="evidence" value="ECO:0007669"/>
    <property type="project" value="UniProtKB-KW"/>
</dbReference>
<feature type="domain" description="LIM zinc-binding" evidence="7">
    <location>
        <begin position="29"/>
        <end position="91"/>
    </location>
</feature>
<dbReference type="CDD" id="cd00159">
    <property type="entry name" value="RhoGAP"/>
    <property type="match status" value="1"/>
</dbReference>
<evidence type="ECO:0000256" key="6">
    <source>
        <dbReference type="SAM" id="MobiDB-lite"/>
    </source>
</evidence>
<dbReference type="PROSITE" id="PS50023">
    <property type="entry name" value="LIM_DOMAIN_2"/>
    <property type="match status" value="1"/>
</dbReference>
<feature type="region of interest" description="Disordered" evidence="6">
    <location>
        <begin position="1184"/>
        <end position="1227"/>
    </location>
</feature>
<feature type="compositionally biased region" description="Basic and acidic residues" evidence="6">
    <location>
        <begin position="311"/>
        <end position="339"/>
    </location>
</feature>
<dbReference type="PANTHER" id="PTHR46075:SF2">
    <property type="entry name" value="RHO GTPASE ACTIVATING PROTEIN AT 5A, ISOFORM A"/>
    <property type="match status" value="1"/>
</dbReference>
<dbReference type="InterPro" id="IPR001781">
    <property type="entry name" value="Znf_LIM"/>
</dbReference>
<dbReference type="OrthoDB" id="79452at2759"/>
<dbReference type="SUPFAM" id="SSF48350">
    <property type="entry name" value="GTPase activation domain, GAP"/>
    <property type="match status" value="1"/>
</dbReference>
<dbReference type="Proteomes" id="UP000504637">
    <property type="component" value="Unplaced"/>
</dbReference>
<dbReference type="InterPro" id="IPR051854">
    <property type="entry name" value="Rho-type_GAP"/>
</dbReference>
<feature type="coiled-coil region" evidence="5">
    <location>
        <begin position="802"/>
        <end position="829"/>
    </location>
</feature>
<feature type="domain" description="Rho-GAP" evidence="8">
    <location>
        <begin position="1081"/>
        <end position="1317"/>
    </location>
</feature>
<feature type="compositionally biased region" description="Low complexity" evidence="6">
    <location>
        <begin position="273"/>
        <end position="285"/>
    </location>
</feature>
<dbReference type="SMART" id="SM00132">
    <property type="entry name" value="LIM"/>
    <property type="match status" value="2"/>
</dbReference>
<dbReference type="RefSeq" id="XP_033460342.1">
    <property type="nucleotide sequence ID" value="XM_033599536.1"/>
</dbReference>
<feature type="compositionally biased region" description="Low complexity" evidence="6">
    <location>
        <begin position="1193"/>
        <end position="1203"/>
    </location>
</feature>
<dbReference type="Pfam" id="PF00620">
    <property type="entry name" value="RhoGAP"/>
    <property type="match status" value="2"/>
</dbReference>
<gene>
    <name evidence="10" type="ORF">K489DRAFT_192107</name>
</gene>
<dbReference type="Gene3D" id="1.10.555.10">
    <property type="entry name" value="Rho GTPase activation protein"/>
    <property type="match status" value="1"/>
</dbReference>
<dbReference type="GeneID" id="54357335"/>
<keyword evidence="4" id="KW-0440">LIM domain</keyword>
<accession>A0A6J3M5G8</accession>
<feature type="compositionally biased region" description="Polar residues" evidence="6">
    <location>
        <begin position="506"/>
        <end position="529"/>
    </location>
</feature>
<feature type="coiled-coil region" evidence="5">
    <location>
        <begin position="702"/>
        <end position="736"/>
    </location>
</feature>
<dbReference type="Pfam" id="PF00412">
    <property type="entry name" value="LIM"/>
    <property type="match status" value="1"/>
</dbReference>
<dbReference type="PROSITE" id="PS50238">
    <property type="entry name" value="RHOGAP"/>
    <property type="match status" value="1"/>
</dbReference>
<evidence type="ECO:0000256" key="1">
    <source>
        <dbReference type="ARBA" id="ARBA00022468"/>
    </source>
</evidence>
<sequence length="1320" mass="140091">MATAAAVAAATASPGDYPESPMDADDAVYPCKGCGQILEEGKAFELAGLRWHIDCFRCSGCRTLLDSNASLLLLGDGSLLCNDCTYNCANCGAKVENLVILTGDQAFCVGCFQCRNCKAVIDDGKYARTSQGVVCMNCHSALTARRRKRPKGSKTSSSKEKALPSLPPGVGSSLDIPFEVENATDFTSDSSTPQHRSPRESAQKYQRDRSPLAEEVPRGGPTLPSSTYNDPKASSNTIDLDDEIEGFLPMVLDPTPYTAPPRNLPPIPRKQLPSASSAEPSPSIPKENQAPKEYFPDTSRPYANLPARGASRADTEDGSLSDREHLTKPGEHILSQDKNRSRKRDISAGGSSSTVPVVASPDITRQQEKKTTQRPDLKPYSHSKEDSKVSDTSTARGGELRATPRMGANSPAGPVGRDGKPSGSPLSLASTESSPNPFDDPKRRELPHPVSSSRNADHGLPQRGDSLATAAAAASATAAGTSRSTESATLDLSSFQIQTPPPHNHAPTSVSSGMSSFVDAQSVIAQTPGSEAPPTRDGNDVIPPPPRSASRPTASGPNKPTSHDNFTAPRAPPAPPAPPAIQMHRNNASISTMQSEDPRASLEGPLSPSLLGPAFLKFDGGFSMEDEMGRIMRGEKRESGEEKPQSVLRRVSNAVKHGRSFSERSVSYANKGSPLNSSVDISSPNSVATPTITSPSTGVDAVDSLRASLRRAQTHIASLEAEKMALEEKLNGSSDIKAVNTELREKRSTMAILDTQREMVVRELEVMTNHLNKAKDSRQPLDLGSLKTNILKDFAESLQKLKDTMSGQIEDLMHKRNELTEEIGSLIQMKDKGFQEYESLSSKNTQLVQHNNELLRNIQGVYQDNRSATIGTPTSTTTSGLGIYPAGAKSDASSDTRNISLAHTDSMPQYDGEIEAATVLTVPQVVNIRKAAAPKKFNWRRGGEKMAKNVTKGIKGAFVGDKPTTTTSVNGQQYSIGLPYGATQQTGGPTEFGPGGVGTTLNGSNGNASANKQANASDDGKAGFGFFGGKNGNAGPGGLARSGTGLGHLKNNSGTNLALNATSNGPSTPVSAADGKVLFGSELSARCAFEGRPIPHLVSICIAQVEARGLEVEGIYRKSGGAGQVKQIQQAFERDYLACAPLLSDPDTDIHSVTSALKQYFRKLPTPLITYDVYDRLLEAAQIPASTAPPPSSSSTTTTPSAALTKESSDAASTTSSDSSASSEAESTFDPNAASISALRAAVQALPSAHRQVLALLLQHLATVQRHDSTNLMTALNLAVVFAPTIMRPRSIEREMTDMAAQRQAIMRMVEWQGRVFADE</sequence>
<keyword evidence="3 4" id="KW-0862">Zinc</keyword>
<dbReference type="PANTHER" id="PTHR46075">
    <property type="entry name" value="CHIMERIN FAMILY MEMBER"/>
    <property type="match status" value="1"/>
</dbReference>
<dbReference type="GO" id="GO:0005096">
    <property type="term" value="F:GTPase activator activity"/>
    <property type="evidence" value="ECO:0007669"/>
    <property type="project" value="UniProtKB-KW"/>
</dbReference>
<organism evidence="10">
    <name type="scientific">Dissoconium aciculare CBS 342.82</name>
    <dbReference type="NCBI Taxonomy" id="1314786"/>
    <lineage>
        <taxon>Eukaryota</taxon>
        <taxon>Fungi</taxon>
        <taxon>Dikarya</taxon>
        <taxon>Ascomycota</taxon>
        <taxon>Pezizomycotina</taxon>
        <taxon>Dothideomycetes</taxon>
        <taxon>Dothideomycetidae</taxon>
        <taxon>Mycosphaerellales</taxon>
        <taxon>Dissoconiaceae</taxon>
        <taxon>Dissoconium</taxon>
    </lineage>
</organism>
<dbReference type="InterPro" id="IPR000198">
    <property type="entry name" value="RhoGAP_dom"/>
</dbReference>
<dbReference type="CDD" id="cd09395">
    <property type="entry name" value="LIM2_Rga"/>
    <property type="match status" value="1"/>
</dbReference>
<dbReference type="InterPro" id="IPR008936">
    <property type="entry name" value="Rho_GTPase_activation_prot"/>
</dbReference>
<feature type="compositionally biased region" description="Basic and acidic residues" evidence="6">
    <location>
        <begin position="365"/>
        <end position="389"/>
    </location>
</feature>
<keyword evidence="5" id="KW-0175">Coiled coil</keyword>
<keyword evidence="1" id="KW-0343">GTPase activation</keyword>
<feature type="region of interest" description="Disordered" evidence="6">
    <location>
        <begin position="251"/>
        <end position="607"/>
    </location>
</feature>
<feature type="compositionally biased region" description="Low complexity" evidence="6">
    <location>
        <begin position="548"/>
        <end position="557"/>
    </location>
</feature>
<evidence type="ECO:0000256" key="5">
    <source>
        <dbReference type="SAM" id="Coils"/>
    </source>
</evidence>
<keyword evidence="2 4" id="KW-0479">Metal-binding</keyword>
<evidence type="ECO:0000313" key="9">
    <source>
        <dbReference type="Proteomes" id="UP000504637"/>
    </source>
</evidence>
<protein>
    <submittedName>
        <fullName evidence="10">RhoGAP-domain-containing protein</fullName>
    </submittedName>
</protein>
<feature type="compositionally biased region" description="Polar residues" evidence="6">
    <location>
        <begin position="184"/>
        <end position="195"/>
    </location>
</feature>
<keyword evidence="9" id="KW-1185">Reference proteome</keyword>
<dbReference type="SMART" id="SM00324">
    <property type="entry name" value="RhoGAP"/>
    <property type="match status" value="1"/>
</dbReference>